<reference evidence="3" key="1">
    <citation type="journal article" date="2015" name="PLoS Genet.">
        <title>The dynamic genome and transcriptome of the human fungal pathogen Blastomyces and close relative Emmonsia.</title>
        <authorList>
            <person name="Munoz J.F."/>
            <person name="Gauthier G.M."/>
            <person name="Desjardins C.A."/>
            <person name="Gallo J.E."/>
            <person name="Holder J."/>
            <person name="Sullivan T.D."/>
            <person name="Marty A.J."/>
            <person name="Carmen J.C."/>
            <person name="Chen Z."/>
            <person name="Ding L."/>
            <person name="Gujja S."/>
            <person name="Magrini V."/>
            <person name="Misas E."/>
            <person name="Mitreva M."/>
            <person name="Priest M."/>
            <person name="Saif S."/>
            <person name="Whiston E.A."/>
            <person name="Young S."/>
            <person name="Zeng Q."/>
            <person name="Goldman W.E."/>
            <person name="Mardis E.R."/>
            <person name="Taylor J.W."/>
            <person name="McEwen J.G."/>
            <person name="Clay O.K."/>
            <person name="Klein B.S."/>
            <person name="Cuomo C.A."/>
        </authorList>
    </citation>
    <scope>NUCLEOTIDE SEQUENCE [LARGE SCALE GENOMIC DNA]</scope>
    <source>
        <strain evidence="3">UAMH 139</strain>
    </source>
</reference>
<organism evidence="2 3">
    <name type="scientific">Blastomyces silverae</name>
    <dbReference type="NCBI Taxonomy" id="2060906"/>
    <lineage>
        <taxon>Eukaryota</taxon>
        <taxon>Fungi</taxon>
        <taxon>Dikarya</taxon>
        <taxon>Ascomycota</taxon>
        <taxon>Pezizomycotina</taxon>
        <taxon>Eurotiomycetes</taxon>
        <taxon>Eurotiomycetidae</taxon>
        <taxon>Onygenales</taxon>
        <taxon>Ajellomycetaceae</taxon>
        <taxon>Blastomyces</taxon>
    </lineage>
</organism>
<feature type="region of interest" description="Disordered" evidence="1">
    <location>
        <begin position="751"/>
        <end position="812"/>
    </location>
</feature>
<feature type="compositionally biased region" description="Acidic residues" evidence="1">
    <location>
        <begin position="395"/>
        <end position="404"/>
    </location>
</feature>
<protein>
    <submittedName>
        <fullName evidence="2">Uncharacterized protein</fullName>
    </submittedName>
</protein>
<feature type="compositionally biased region" description="Acidic residues" evidence="1">
    <location>
        <begin position="547"/>
        <end position="566"/>
    </location>
</feature>
<comment type="caution">
    <text evidence="2">The sequence shown here is derived from an EMBL/GenBank/DDBJ whole genome shotgun (WGS) entry which is preliminary data.</text>
</comment>
<accession>A0A0H1BHC5</accession>
<feature type="region of interest" description="Disordered" evidence="1">
    <location>
        <begin position="393"/>
        <end position="566"/>
    </location>
</feature>
<dbReference type="EMBL" id="LDEV01001910">
    <property type="protein sequence ID" value="KLJ10760.1"/>
    <property type="molecule type" value="Genomic_DNA"/>
</dbReference>
<feature type="compositionally biased region" description="Acidic residues" evidence="1">
    <location>
        <begin position="456"/>
        <end position="472"/>
    </location>
</feature>
<gene>
    <name evidence="2" type="ORF">EMPG_13868</name>
</gene>
<sequence>MAGRHSSPGTGGPLGRLPVEERDETIQVKENGVEIGREYFPGGYDASHPRPAYWRNNLTALSQHRNLYFVAFEHQIYVYQPSGRGRALAPKPAMIVTPVPKNPRAPGYITRHKPHVINAIRVEDLGHEEILLLATDSGNVAAYRTERIFAVIEEAKVTGNGKPTELGELVDCFFSDWVGQSAWGLAVHKAARMIAVSSNSWCITVFAFALVGHASVAGDATKSSKPTHSSATASQSLEWTNVSSESQYSVLRRISPDKRRACNIRFTLVGHKKNIPNIGFLNCDLDPEGDWLISTDISNKLMMFNIWEYPTPVKIIDVQQDPPNHPGRVQDNRQLGWNVLALDPRSFRPKATLNEACGGTPRRHPHNEDVYDLSALAQHIRSDYTREDSPHLDAVADESDDSSDETFSLGSDIPSPPDSPKASGEMSYDRSSPPRPVCEDEASENESDEKGFGNLEGEENVGIDGSTEEGSVEDIPSNSDPNPLLVTWPSLQGDPPGQTADSEFVDDLLLSAIDTAEDMPSNDDDHDAQEGVGDDDYEPMDVHWDAGEEEEEEEEEDVEEEDDSLAGEEEYNYEYAAFQYGGSNGDNSLVESLQQHSQGRSSFDEIFPDISSWLSGAEDLERAKPPFADFPILHFTQNAIRMFPHPFAKKSSIILRDALVQDLHDVPPNLEMVERFNIVNQISELGIVLAASQKGRVGIFSLTEHPDGMAFRLDHIIPSQSQEREGDRPLVQIAGMAVGPVENHLIPLDEISSSSASSPMGEDNHATATAPTHSHHSHHSHSKRRPAGEARAGAKVEISPPTPDHHEDASLARQEQWHGIEFSRRYRLLIMYANLTIMHYELFYDWPTDMMGPHGRLLHEVGRGSLLRP</sequence>
<dbReference type="OrthoDB" id="5591786at2759"/>
<keyword evidence="3" id="KW-1185">Reference proteome</keyword>
<evidence type="ECO:0000313" key="2">
    <source>
        <dbReference type="EMBL" id="KLJ10760.1"/>
    </source>
</evidence>
<name>A0A0H1BHC5_9EURO</name>
<proteinExistence type="predicted"/>
<dbReference type="InterPro" id="IPR014839">
    <property type="entry name" value="Crt10"/>
</dbReference>
<dbReference type="Pfam" id="PF08728">
    <property type="entry name" value="CRT10"/>
    <property type="match status" value="1"/>
</dbReference>
<feature type="compositionally biased region" description="Basic and acidic residues" evidence="1">
    <location>
        <begin position="803"/>
        <end position="812"/>
    </location>
</feature>
<feature type="region of interest" description="Disordered" evidence="1">
    <location>
        <begin position="1"/>
        <end position="23"/>
    </location>
</feature>
<dbReference type="STRING" id="2060906.A0A0H1BHC5"/>
<feature type="compositionally biased region" description="Acidic residues" evidence="1">
    <location>
        <begin position="515"/>
        <end position="539"/>
    </location>
</feature>
<dbReference type="AlphaFoldDB" id="A0A0H1BHC5"/>
<dbReference type="Proteomes" id="UP000053573">
    <property type="component" value="Unassembled WGS sequence"/>
</dbReference>
<evidence type="ECO:0000313" key="3">
    <source>
        <dbReference type="Proteomes" id="UP000053573"/>
    </source>
</evidence>
<evidence type="ECO:0000256" key="1">
    <source>
        <dbReference type="SAM" id="MobiDB-lite"/>
    </source>
</evidence>
<feature type="compositionally biased region" description="Basic residues" evidence="1">
    <location>
        <begin position="773"/>
        <end position="785"/>
    </location>
</feature>